<dbReference type="InterPro" id="IPR050165">
    <property type="entry name" value="DHAD_IlvD/Edd"/>
</dbReference>
<keyword evidence="3" id="KW-0028">Amino-acid biosynthesis</keyword>
<keyword evidence="5" id="KW-0479">Metal-binding</keyword>
<keyword evidence="20" id="KW-1185">Reference proteome</keyword>
<evidence type="ECO:0000259" key="18">
    <source>
        <dbReference type="Pfam" id="PF24877"/>
    </source>
</evidence>
<dbReference type="GO" id="GO:0005739">
    <property type="term" value="C:mitochondrion"/>
    <property type="evidence" value="ECO:0007669"/>
    <property type="project" value="TreeGrafter"/>
</dbReference>
<dbReference type="PANTHER" id="PTHR21000:SF13">
    <property type="entry name" value="DIHYDROXY-ACID DEHYDRATASE"/>
    <property type="match status" value="1"/>
</dbReference>
<keyword evidence="10" id="KW-0100">Branched-chain amino acid biosynthesis</keyword>
<dbReference type="SUPFAM" id="SSF143975">
    <property type="entry name" value="IlvD/EDD N-terminal domain-like"/>
    <property type="match status" value="1"/>
</dbReference>
<dbReference type="PROSITE" id="PS00887">
    <property type="entry name" value="ILVD_EDD_2"/>
    <property type="match status" value="1"/>
</dbReference>
<evidence type="ECO:0000256" key="14">
    <source>
        <dbReference type="ARBA" id="ARBA00029490"/>
    </source>
</evidence>
<evidence type="ECO:0000256" key="8">
    <source>
        <dbReference type="ARBA" id="ARBA00023014"/>
    </source>
</evidence>
<dbReference type="EMBL" id="CAJPDQ010000001">
    <property type="protein sequence ID" value="CAF9903591.1"/>
    <property type="molecule type" value="Genomic_DNA"/>
</dbReference>
<dbReference type="UniPathway" id="UPA00049">
    <property type="reaction ID" value="UER00061"/>
</dbReference>
<comment type="caution">
    <text evidence="19">The sequence shown here is derived from an EMBL/GenBank/DDBJ whole genome shotgun (WGS) entry which is preliminary data.</text>
</comment>
<dbReference type="GO" id="GO:0046872">
    <property type="term" value="F:metal ion binding"/>
    <property type="evidence" value="ECO:0007669"/>
    <property type="project" value="UniProtKB-KW"/>
</dbReference>
<comment type="catalytic activity">
    <reaction evidence="16">
        <text>(2R,3R)-2,3-dihydroxy-3-methylpentanoate = (S)-3-methyl-2-oxopentanoate + H2O</text>
        <dbReference type="Rhea" id="RHEA:27694"/>
        <dbReference type="ChEBI" id="CHEBI:15377"/>
        <dbReference type="ChEBI" id="CHEBI:35146"/>
        <dbReference type="ChEBI" id="CHEBI:49258"/>
        <dbReference type="EC" id="4.2.1.9"/>
    </reaction>
    <physiologicalReaction direction="left-to-right" evidence="16">
        <dbReference type="Rhea" id="RHEA:27695"/>
    </physiologicalReaction>
</comment>
<accession>A0A8H3EIH2</accession>
<evidence type="ECO:0000256" key="5">
    <source>
        <dbReference type="ARBA" id="ARBA00022723"/>
    </source>
</evidence>
<dbReference type="InterPro" id="IPR037237">
    <property type="entry name" value="IlvD/EDD_N"/>
</dbReference>
<dbReference type="GO" id="GO:0004160">
    <property type="term" value="F:dihydroxy-acid dehydratase activity"/>
    <property type="evidence" value="ECO:0007669"/>
    <property type="project" value="UniProtKB-EC"/>
</dbReference>
<protein>
    <recommendedName>
        <fullName evidence="14">dihydroxy-acid dehydratase</fullName>
        <ecNumber evidence="14">4.2.1.9</ecNumber>
    </recommendedName>
</protein>
<comment type="catalytic activity">
    <reaction evidence="11">
        <text>(2R)-2,3-dihydroxy-3-methylbutanoate = 3-methyl-2-oxobutanoate + H2O</text>
        <dbReference type="Rhea" id="RHEA:24809"/>
        <dbReference type="ChEBI" id="CHEBI:11851"/>
        <dbReference type="ChEBI" id="CHEBI:15377"/>
        <dbReference type="ChEBI" id="CHEBI:49072"/>
        <dbReference type="EC" id="4.2.1.9"/>
    </reaction>
    <physiologicalReaction direction="left-to-right" evidence="11">
        <dbReference type="Rhea" id="RHEA:24810"/>
    </physiologicalReaction>
</comment>
<evidence type="ECO:0000256" key="13">
    <source>
        <dbReference type="ARBA" id="ARBA00029437"/>
    </source>
</evidence>
<gene>
    <name evidence="19" type="ORF">GOMPHAMPRED_000409</name>
</gene>
<dbReference type="Proteomes" id="UP000664169">
    <property type="component" value="Unassembled WGS sequence"/>
</dbReference>
<name>A0A8H3EIH2_9LECA</name>
<proteinExistence type="inferred from homology"/>
<evidence type="ECO:0000256" key="15">
    <source>
        <dbReference type="ARBA" id="ARBA00034078"/>
    </source>
</evidence>
<evidence type="ECO:0000313" key="19">
    <source>
        <dbReference type="EMBL" id="CAF9903591.1"/>
    </source>
</evidence>
<keyword evidence="7" id="KW-0408">Iron</keyword>
<dbReference type="InterPro" id="IPR042096">
    <property type="entry name" value="Dihydro-acid_dehy_C"/>
</dbReference>
<keyword evidence="4" id="KW-0001">2Fe-2S</keyword>
<comment type="pathway">
    <text evidence="13">Amino-acid biosynthesis; L-isoleucine biosynthesis; L-isoleucine from 2-oxobutanoate: step 3/4.</text>
</comment>
<dbReference type="InterPro" id="IPR004404">
    <property type="entry name" value="DihydroxyA_deHydtase"/>
</dbReference>
<dbReference type="UniPathway" id="UPA00047">
    <property type="reaction ID" value="UER00057"/>
</dbReference>
<dbReference type="PANTHER" id="PTHR21000">
    <property type="entry name" value="DIHYDROXY-ACID DEHYDRATASE DAD"/>
    <property type="match status" value="1"/>
</dbReference>
<keyword evidence="6" id="KW-0460">Magnesium</keyword>
<evidence type="ECO:0000313" key="20">
    <source>
        <dbReference type="Proteomes" id="UP000664169"/>
    </source>
</evidence>
<evidence type="ECO:0000256" key="2">
    <source>
        <dbReference type="ARBA" id="ARBA00006486"/>
    </source>
</evidence>
<feature type="domain" description="Dihydroxy-acid/6-phosphogluconate dehydratase N-terminal" evidence="17">
    <location>
        <begin position="73"/>
        <end position="404"/>
    </location>
</feature>
<evidence type="ECO:0000256" key="9">
    <source>
        <dbReference type="ARBA" id="ARBA00023239"/>
    </source>
</evidence>
<sequence>MVSNGINGVNGHAPVQEMKYLEFKHLPHGATRKGRPALNKYSSTLTNNHDAPGAKAMLYAAGVPNEETMQDAPHIGIASVWWEGNPCNMHLLELAKTVKENVKKQGFLAWQYNTIGVSDGITMGSEGMRFSLQSREIIADSIETVTCAQHHDACIAIPGCDKNMPGVVMAMARFNRPAIMIYGGTIMASFSHILRKRINISTCYEAHGAWTYNTLQQPDDDGGDTSATKDEILTDIEQHACPGAGACGGMYTANTMAASIETLGLALPGSSSTPATSPSKMRECVRAAEAIKICMERNIRPRDIMTRASFENALVITMALGGSTNAVLHLLAMAAAAEVDLRIADFQRVSDRIPYIADLAPAGRYFMSDLYEIGGIPAVQKLLIAAGLLNGSLLTVTGKTLAQNVESWPSLSQGQTMIRPLDKPLKPSGHITILHGNIAPGGAVAKLTGKEGLTFTGQAMVFNKETELNAALNAGLIPHSPDLVIVVRYEGPAGGPGMPEQLKASAAIKGAGLKNIALITDGRYSGASHGFIVGHIVPEAAAGGPIALIKNADVITIDATRRVVEVHLSDAELAARRAAWVPPCRPVTRGALAKYAALVGDASHGAVTDMF</sequence>
<dbReference type="EC" id="4.2.1.9" evidence="14"/>
<dbReference type="GO" id="GO:0051537">
    <property type="term" value="F:2 iron, 2 sulfur cluster binding"/>
    <property type="evidence" value="ECO:0007669"/>
    <property type="project" value="UniProtKB-KW"/>
</dbReference>
<dbReference type="PROSITE" id="PS00886">
    <property type="entry name" value="ILVD_EDD_1"/>
    <property type="match status" value="1"/>
</dbReference>
<evidence type="ECO:0000256" key="7">
    <source>
        <dbReference type="ARBA" id="ARBA00023004"/>
    </source>
</evidence>
<dbReference type="Pfam" id="PF24877">
    <property type="entry name" value="ILV_EDD_C"/>
    <property type="match status" value="1"/>
</dbReference>
<evidence type="ECO:0000256" key="11">
    <source>
        <dbReference type="ARBA" id="ARBA00029304"/>
    </source>
</evidence>
<dbReference type="InterPro" id="IPR020558">
    <property type="entry name" value="DiOHA_6PGluconate_deHydtase_CS"/>
</dbReference>
<dbReference type="NCBIfam" id="NF002068">
    <property type="entry name" value="PRK00911.1"/>
    <property type="match status" value="1"/>
</dbReference>
<comment type="similarity">
    <text evidence="2">Belongs to the IlvD/Edd family.</text>
</comment>
<organism evidence="19 20">
    <name type="scientific">Gomphillus americanus</name>
    <dbReference type="NCBI Taxonomy" id="1940652"/>
    <lineage>
        <taxon>Eukaryota</taxon>
        <taxon>Fungi</taxon>
        <taxon>Dikarya</taxon>
        <taxon>Ascomycota</taxon>
        <taxon>Pezizomycotina</taxon>
        <taxon>Lecanoromycetes</taxon>
        <taxon>OSLEUM clade</taxon>
        <taxon>Ostropomycetidae</taxon>
        <taxon>Ostropales</taxon>
        <taxon>Graphidaceae</taxon>
        <taxon>Gomphilloideae</taxon>
        <taxon>Gomphillus</taxon>
    </lineage>
</organism>
<evidence type="ECO:0000256" key="10">
    <source>
        <dbReference type="ARBA" id="ARBA00023304"/>
    </source>
</evidence>
<evidence type="ECO:0000259" key="17">
    <source>
        <dbReference type="Pfam" id="PF00920"/>
    </source>
</evidence>
<dbReference type="InterPro" id="IPR056740">
    <property type="entry name" value="ILV_EDD_C"/>
</dbReference>
<evidence type="ECO:0000256" key="12">
    <source>
        <dbReference type="ARBA" id="ARBA00029436"/>
    </source>
</evidence>
<evidence type="ECO:0000256" key="1">
    <source>
        <dbReference type="ARBA" id="ARBA00001946"/>
    </source>
</evidence>
<dbReference type="SUPFAM" id="SSF52016">
    <property type="entry name" value="LeuD/IlvD-like"/>
    <property type="match status" value="1"/>
</dbReference>
<comment type="cofactor">
    <cofactor evidence="1">
        <name>Mg(2+)</name>
        <dbReference type="ChEBI" id="CHEBI:18420"/>
    </cofactor>
</comment>
<dbReference type="Pfam" id="PF00920">
    <property type="entry name" value="ILVD_EDD_N"/>
    <property type="match status" value="1"/>
</dbReference>
<dbReference type="OrthoDB" id="3851628at2759"/>
<dbReference type="Gene3D" id="3.50.30.80">
    <property type="entry name" value="IlvD/EDD C-terminal domain-like"/>
    <property type="match status" value="1"/>
</dbReference>
<dbReference type="AlphaFoldDB" id="A0A8H3EIH2"/>
<dbReference type="InterPro" id="IPR000581">
    <property type="entry name" value="ILV_EDD_N"/>
</dbReference>
<evidence type="ECO:0000256" key="4">
    <source>
        <dbReference type="ARBA" id="ARBA00022714"/>
    </source>
</evidence>
<evidence type="ECO:0000256" key="6">
    <source>
        <dbReference type="ARBA" id="ARBA00022842"/>
    </source>
</evidence>
<evidence type="ECO:0000256" key="16">
    <source>
        <dbReference type="ARBA" id="ARBA00052865"/>
    </source>
</evidence>
<dbReference type="FunFam" id="3.50.30.80:FF:000001">
    <property type="entry name" value="Dihydroxy-acid dehydratase"/>
    <property type="match status" value="1"/>
</dbReference>
<dbReference type="GO" id="GO:0009097">
    <property type="term" value="P:isoleucine biosynthetic process"/>
    <property type="evidence" value="ECO:0007669"/>
    <property type="project" value="UniProtKB-UniPathway"/>
</dbReference>
<comment type="cofactor">
    <cofactor evidence="15">
        <name>[2Fe-2S] cluster</name>
        <dbReference type="ChEBI" id="CHEBI:190135"/>
    </cofactor>
</comment>
<dbReference type="NCBIfam" id="TIGR00110">
    <property type="entry name" value="ilvD"/>
    <property type="match status" value="1"/>
</dbReference>
<evidence type="ECO:0000256" key="3">
    <source>
        <dbReference type="ARBA" id="ARBA00022605"/>
    </source>
</evidence>
<keyword evidence="9" id="KW-0456">Lyase</keyword>
<comment type="pathway">
    <text evidence="12">Amino-acid biosynthesis; L-valine biosynthesis; L-valine from pyruvate: step 3/4.</text>
</comment>
<dbReference type="GO" id="GO:0009099">
    <property type="term" value="P:L-valine biosynthetic process"/>
    <property type="evidence" value="ECO:0007669"/>
    <property type="project" value="UniProtKB-UniPathway"/>
</dbReference>
<feature type="domain" description="Dihydroxy-acid/6-phosphogluconate dehydratase C-terminal" evidence="18">
    <location>
        <begin position="417"/>
        <end position="606"/>
    </location>
</feature>
<reference evidence="19" key="1">
    <citation type="submission" date="2021-03" db="EMBL/GenBank/DDBJ databases">
        <authorList>
            <person name="Tagirdzhanova G."/>
        </authorList>
    </citation>
    <scope>NUCLEOTIDE SEQUENCE</scope>
</reference>
<keyword evidence="8" id="KW-0411">Iron-sulfur</keyword>